<proteinExistence type="predicted"/>
<reference evidence="1 2" key="1">
    <citation type="submission" date="2021-07" db="EMBL/GenBank/DDBJ databases">
        <title>Paenibacillus radiodurans sp. nov., isolated from the southeastern edge of Tengger Desert.</title>
        <authorList>
            <person name="Zhang G."/>
        </authorList>
    </citation>
    <scope>NUCLEOTIDE SEQUENCE [LARGE SCALE GENOMIC DNA]</scope>
    <source>
        <strain evidence="1 2">DT7-4</strain>
    </source>
</reference>
<keyword evidence="2" id="KW-1185">Reference proteome</keyword>
<comment type="caution">
    <text evidence="1">The sequence shown here is derived from an EMBL/GenBank/DDBJ whole genome shotgun (WGS) entry which is preliminary data.</text>
</comment>
<name>A0ABS7D932_9BACL</name>
<accession>A0ABS7D932</accession>
<evidence type="ECO:0000313" key="1">
    <source>
        <dbReference type="EMBL" id="MBW7476289.1"/>
    </source>
</evidence>
<protein>
    <submittedName>
        <fullName evidence="1">Uncharacterized protein</fullName>
    </submittedName>
</protein>
<gene>
    <name evidence="1" type="ORF">K0T92_16270</name>
</gene>
<dbReference type="Proteomes" id="UP000812277">
    <property type="component" value="Unassembled WGS sequence"/>
</dbReference>
<organism evidence="1 2">
    <name type="scientific">Paenibacillus oenotherae</name>
    <dbReference type="NCBI Taxonomy" id="1435645"/>
    <lineage>
        <taxon>Bacteria</taxon>
        <taxon>Bacillati</taxon>
        <taxon>Bacillota</taxon>
        <taxon>Bacilli</taxon>
        <taxon>Bacillales</taxon>
        <taxon>Paenibacillaceae</taxon>
        <taxon>Paenibacillus</taxon>
    </lineage>
</organism>
<dbReference type="EMBL" id="JAHZIJ010000012">
    <property type="protein sequence ID" value="MBW7476289.1"/>
    <property type="molecule type" value="Genomic_DNA"/>
</dbReference>
<sequence>MSEIGEMALEDIKEYGSLSKYEKTAIAVILQQTARKAGATKKEIMRILQIRTDEAFELFIKKVNSLMGDLLRIVYDDEQQRCIAMTRLVQSTARYVLNEFDLALLLYIFYCERVAGQPFVRFESILRQFEQVDLHAERKLKRHLTKLVQEELLRLSEEGGQDEETSYCLTAIGRCIFPEYYLKRVLSVSQGGDVSLEQVRDFFKLGTVDDQNRVDLEDNLQQLDLWSGGEN</sequence>
<dbReference type="RefSeq" id="WP_219873534.1">
    <property type="nucleotide sequence ID" value="NZ_JAHZIJ010000012.1"/>
</dbReference>
<evidence type="ECO:0000313" key="2">
    <source>
        <dbReference type="Proteomes" id="UP000812277"/>
    </source>
</evidence>